<dbReference type="Proteomes" id="UP000219369">
    <property type="component" value="Unassembled WGS sequence"/>
</dbReference>
<reference evidence="2" key="1">
    <citation type="submission" date="2016-09" db="EMBL/GenBank/DDBJ databases">
        <authorList>
            <person name="Guldener U."/>
        </authorList>
    </citation>
    <scope>NUCLEOTIDE SEQUENCE [LARGE SCALE GENOMIC DNA]</scope>
    <source>
        <strain evidence="2">V64-1</strain>
    </source>
</reference>
<sequence length="172" mass="19419">MYGSFVDDIGIRPTFRGLSAKTIETYALLLPKLEALTELCLDGRLALDQVSLTTIKTIRSLKLVSVGKLDGFTEFMAAFPCLVQFSFESRSTVLLPLDRTIWLELRFLRLIGVWVTKEAISHVIATTESHKVTWEFEAVTLANSTWGSFWAAMHQDGHQITFTNNNEVVTYK</sequence>
<name>A0A2H3T7P3_FUSOX</name>
<proteinExistence type="predicted"/>
<dbReference type="OrthoDB" id="4723711at2759"/>
<dbReference type="EMBL" id="FMJY01000005">
    <property type="protein sequence ID" value="SCO84712.1"/>
    <property type="molecule type" value="Genomic_DNA"/>
</dbReference>
<organism evidence="1 2">
    <name type="scientific">Fusarium oxysporum</name>
    <name type="common">Fusarium vascular wilt</name>
    <dbReference type="NCBI Taxonomy" id="5507"/>
    <lineage>
        <taxon>Eukaryota</taxon>
        <taxon>Fungi</taxon>
        <taxon>Dikarya</taxon>
        <taxon>Ascomycota</taxon>
        <taxon>Pezizomycotina</taxon>
        <taxon>Sordariomycetes</taxon>
        <taxon>Hypocreomycetidae</taxon>
        <taxon>Hypocreales</taxon>
        <taxon>Nectriaceae</taxon>
        <taxon>Fusarium</taxon>
        <taxon>Fusarium oxysporum species complex</taxon>
    </lineage>
</organism>
<gene>
    <name evidence="1" type="ORF">FRV6_08839</name>
</gene>
<evidence type="ECO:0008006" key="3">
    <source>
        <dbReference type="Google" id="ProtNLM"/>
    </source>
</evidence>
<protein>
    <recommendedName>
        <fullName evidence="3">F-box domain-containing protein</fullName>
    </recommendedName>
</protein>
<dbReference type="AlphaFoldDB" id="A0A2H3T7P3"/>
<evidence type="ECO:0000313" key="2">
    <source>
        <dbReference type="Proteomes" id="UP000219369"/>
    </source>
</evidence>
<evidence type="ECO:0000313" key="1">
    <source>
        <dbReference type="EMBL" id="SCO84712.1"/>
    </source>
</evidence>
<accession>A0A2H3T7P3</accession>